<name>R1I840_9PSEU</name>
<keyword evidence="2" id="KW-0489">Methyltransferase</keyword>
<dbReference type="CDD" id="cd02440">
    <property type="entry name" value="AdoMet_MTases"/>
    <property type="match status" value="1"/>
</dbReference>
<dbReference type="EMBL" id="AOUO01000298">
    <property type="protein sequence ID" value="EOD66574.1"/>
    <property type="molecule type" value="Genomic_DNA"/>
</dbReference>
<organism evidence="2 3">
    <name type="scientific">Amycolatopsis vancoresmycina DSM 44592</name>
    <dbReference type="NCBI Taxonomy" id="1292037"/>
    <lineage>
        <taxon>Bacteria</taxon>
        <taxon>Bacillati</taxon>
        <taxon>Actinomycetota</taxon>
        <taxon>Actinomycetes</taxon>
        <taxon>Pseudonocardiales</taxon>
        <taxon>Pseudonocardiaceae</taxon>
        <taxon>Amycolatopsis</taxon>
    </lineage>
</organism>
<evidence type="ECO:0000313" key="2">
    <source>
        <dbReference type="EMBL" id="EOD66574.1"/>
    </source>
</evidence>
<dbReference type="RefSeq" id="WP_003090469.1">
    <property type="nucleotide sequence ID" value="NZ_AOUO01000298.1"/>
</dbReference>
<keyword evidence="3" id="KW-1185">Reference proteome</keyword>
<dbReference type="Pfam" id="PF05175">
    <property type="entry name" value="MTS"/>
    <property type="match status" value="1"/>
</dbReference>
<proteinExistence type="predicted"/>
<dbReference type="GO" id="GO:0036009">
    <property type="term" value="F:protein-glutamine N-methyltransferase activity"/>
    <property type="evidence" value="ECO:0007669"/>
    <property type="project" value="InterPro"/>
</dbReference>
<dbReference type="Gene3D" id="3.40.50.150">
    <property type="entry name" value="Vaccinia Virus protein VP39"/>
    <property type="match status" value="1"/>
</dbReference>
<dbReference type="InterPro" id="IPR007848">
    <property type="entry name" value="Small_mtfrase_dom"/>
</dbReference>
<accession>R1I840</accession>
<dbReference type="OrthoDB" id="267914at2"/>
<feature type="domain" description="Methyltransferase small" evidence="1">
    <location>
        <begin position="36"/>
        <end position="185"/>
    </location>
</feature>
<dbReference type="AlphaFoldDB" id="R1I840"/>
<dbReference type="eggNOG" id="COG2890">
    <property type="taxonomic scope" value="Bacteria"/>
</dbReference>
<dbReference type="PATRIC" id="fig|1292037.4.peg.3951"/>
<dbReference type="PANTHER" id="PTHR47806:SF1">
    <property type="entry name" value="RIBOSOMAL PROTEIN UL3 GLUTAMINE METHYLTRANSFERASE"/>
    <property type="match status" value="1"/>
</dbReference>
<sequence>MNTNRLDVGNALTTRHGAEAARSSEFELLGRTWTLLPGVFAPTLTMSTTLFTEWLPYPVNGSFLEVGTGAGVTAVSAALRGCATVTAADISAAAAENARANAERHGVRDRVRVLRTDLFDAIEPGTRYDVIFWNSNVINAPDEFAYTDDLQWAFFDRHYDTHRRYLAQAGRFLEPGGRLFLGFNSLGDRVTLTELAREAGFEVRTARTTQGQVGDFPVEISLLEFV</sequence>
<dbReference type="GO" id="GO:0005829">
    <property type="term" value="C:cytosol"/>
    <property type="evidence" value="ECO:0007669"/>
    <property type="project" value="TreeGrafter"/>
</dbReference>
<evidence type="ECO:0000259" key="1">
    <source>
        <dbReference type="Pfam" id="PF05175"/>
    </source>
</evidence>
<dbReference type="InterPro" id="IPR029063">
    <property type="entry name" value="SAM-dependent_MTases_sf"/>
</dbReference>
<dbReference type="PANTHER" id="PTHR47806">
    <property type="entry name" value="50S RIBOSOMAL PROTEIN L3 GLUTAMINE METHYLTRANSFERASE"/>
    <property type="match status" value="1"/>
</dbReference>
<dbReference type="SUPFAM" id="SSF53335">
    <property type="entry name" value="S-adenosyl-L-methionine-dependent methyltransferases"/>
    <property type="match status" value="1"/>
</dbReference>
<gene>
    <name evidence="2" type="ORF">H480_20844</name>
</gene>
<reference evidence="2 3" key="1">
    <citation type="submission" date="2013-02" db="EMBL/GenBank/DDBJ databases">
        <title>Draft genome sequence of Amycolatopsis vancoresmycina strain DSM 44592T.</title>
        <authorList>
            <person name="Kumar S."/>
            <person name="Kaur N."/>
            <person name="Kaur C."/>
            <person name="Raghava G.P.S."/>
            <person name="Mayilraj S."/>
        </authorList>
    </citation>
    <scope>NUCLEOTIDE SEQUENCE [LARGE SCALE GENOMIC DNA]</scope>
    <source>
        <strain evidence="2 3">DSM 44592</strain>
    </source>
</reference>
<dbReference type="GO" id="GO:0032259">
    <property type="term" value="P:methylation"/>
    <property type="evidence" value="ECO:0007669"/>
    <property type="project" value="UniProtKB-KW"/>
</dbReference>
<keyword evidence="2" id="KW-0808">Transferase</keyword>
<dbReference type="InterPro" id="IPR017127">
    <property type="entry name" value="Ribosome_uL3_MTase"/>
</dbReference>
<comment type="caution">
    <text evidence="2">The sequence shown here is derived from an EMBL/GenBank/DDBJ whole genome shotgun (WGS) entry which is preliminary data.</text>
</comment>
<dbReference type="Proteomes" id="UP000014139">
    <property type="component" value="Unassembled WGS sequence"/>
</dbReference>
<evidence type="ECO:0000313" key="3">
    <source>
        <dbReference type="Proteomes" id="UP000014139"/>
    </source>
</evidence>
<protein>
    <submittedName>
        <fullName evidence="2">Methyltransferase small</fullName>
    </submittedName>
</protein>